<organism evidence="1 2">
    <name type="scientific">Bradyrhizobium australiense</name>
    <dbReference type="NCBI Taxonomy" id="2721161"/>
    <lineage>
        <taxon>Bacteria</taxon>
        <taxon>Pseudomonadati</taxon>
        <taxon>Pseudomonadota</taxon>
        <taxon>Alphaproteobacteria</taxon>
        <taxon>Hyphomicrobiales</taxon>
        <taxon>Nitrobacteraceae</taxon>
        <taxon>Bradyrhizobium</taxon>
    </lineage>
</organism>
<dbReference type="AlphaFoldDB" id="A0A7Y4GYN6"/>
<gene>
    <name evidence="1" type="ORF">HCN58_31780</name>
</gene>
<reference evidence="1 2" key="1">
    <citation type="submission" date="2020-03" db="EMBL/GenBank/DDBJ databases">
        <title>Bradyrhizobium diversity isolated from nodules of Indigofera sp.</title>
        <authorList>
            <person name="Klepa M."/>
            <person name="Helene L."/>
            <person name="Hungria M."/>
        </authorList>
    </citation>
    <scope>NUCLEOTIDE SEQUENCE [LARGE SCALE GENOMIC DNA]</scope>
    <source>
        <strain evidence="1 2">WSM 1791</strain>
    </source>
</reference>
<comment type="caution">
    <text evidence="1">The sequence shown here is derived from an EMBL/GenBank/DDBJ whole genome shotgun (WGS) entry which is preliminary data.</text>
</comment>
<protein>
    <submittedName>
        <fullName evidence="1">Uncharacterized protein</fullName>
    </submittedName>
</protein>
<keyword evidence="2" id="KW-1185">Reference proteome</keyword>
<accession>A0A7Y4GYN6</accession>
<evidence type="ECO:0000313" key="2">
    <source>
        <dbReference type="Proteomes" id="UP000544122"/>
    </source>
</evidence>
<name>A0A7Y4GYN6_9BRAD</name>
<dbReference type="Proteomes" id="UP000544122">
    <property type="component" value="Unassembled WGS sequence"/>
</dbReference>
<evidence type="ECO:0000313" key="1">
    <source>
        <dbReference type="EMBL" id="NOJ44074.1"/>
    </source>
</evidence>
<proteinExistence type="predicted"/>
<dbReference type="RefSeq" id="WP_171583166.1">
    <property type="nucleotide sequence ID" value="NZ_JAAVLX010000013.1"/>
</dbReference>
<dbReference type="EMBL" id="JAAVLX010000013">
    <property type="protein sequence ID" value="NOJ44074.1"/>
    <property type="molecule type" value="Genomic_DNA"/>
</dbReference>
<sequence length="95" mass="10520">MVSLGATQCLRKRLRPATLLSAIDECLSETGQHRNMPQRSRPSTARRRTLRERGALELGAARCLRKPFTPGTPLAVINEYLAEARSRFTGIVQSG</sequence>